<evidence type="ECO:0000313" key="2">
    <source>
        <dbReference type="Proteomes" id="UP000639419"/>
    </source>
</evidence>
<evidence type="ECO:0000313" key="1">
    <source>
        <dbReference type="EMBL" id="NUB18744.1"/>
    </source>
</evidence>
<accession>A0ABX2KQ28</accession>
<organism evidence="1 2">
    <name type="scientific">Azospirillum formosense</name>
    <dbReference type="NCBI Taxonomy" id="861533"/>
    <lineage>
        <taxon>Bacteria</taxon>
        <taxon>Pseudomonadati</taxon>
        <taxon>Pseudomonadota</taxon>
        <taxon>Alphaproteobacteria</taxon>
        <taxon>Rhodospirillales</taxon>
        <taxon>Azospirillaceae</taxon>
        <taxon>Azospirillum</taxon>
    </lineage>
</organism>
<proteinExistence type="predicted"/>
<protein>
    <submittedName>
        <fullName evidence="1">Uncharacterized protein</fullName>
    </submittedName>
</protein>
<comment type="caution">
    <text evidence="1">The sequence shown here is derived from an EMBL/GenBank/DDBJ whole genome shotgun (WGS) entry which is preliminary data.</text>
</comment>
<dbReference type="Proteomes" id="UP000639419">
    <property type="component" value="Unassembled WGS sequence"/>
</dbReference>
<name>A0ABX2KQ28_9PROT</name>
<keyword evidence="2" id="KW-1185">Reference proteome</keyword>
<dbReference type="RefSeq" id="WP_174438025.1">
    <property type="nucleotide sequence ID" value="NZ_BAABCC010000002.1"/>
</dbReference>
<reference evidence="1 2" key="1">
    <citation type="submission" date="2019-10" db="EMBL/GenBank/DDBJ databases">
        <title>Genome sequence of Azospirillum formosense CC-Nfb-7.</title>
        <authorList>
            <person name="Ambrosini A."/>
            <person name="Sant'Anna F.H."/>
            <person name="Cassan F.D."/>
            <person name="Souza E.M."/>
            <person name="Passaglia L.M.P."/>
        </authorList>
    </citation>
    <scope>NUCLEOTIDE SEQUENCE [LARGE SCALE GENOMIC DNA]</scope>
    <source>
        <strain evidence="1 2">CC-NFb-7</strain>
    </source>
</reference>
<sequence length="82" mass="8947">MPSSHRKIMINRAPVLTLWATVVAERLGLERDEALTLGKALSGLTAQAKGVRLGIYEPTPETVSDQRKALQPGEEIHIDLMG</sequence>
<gene>
    <name evidence="1" type="ORF">GBZ26_05865</name>
</gene>
<dbReference type="EMBL" id="WHOR01000026">
    <property type="protein sequence ID" value="NUB18744.1"/>
    <property type="molecule type" value="Genomic_DNA"/>
</dbReference>